<reference evidence="2" key="2">
    <citation type="submission" date="2013-12" db="EMBL/GenBank/DDBJ databases">
        <authorList>
            <person name="Yu Y."/>
            <person name="Lee S."/>
            <person name="de Baynast K."/>
            <person name="Wissotski M."/>
            <person name="Liu L."/>
            <person name="Talag J."/>
            <person name="Goicoechea J."/>
            <person name="Angelova A."/>
            <person name="Jetty R."/>
            <person name="Kudrna D."/>
            <person name="Golser W."/>
            <person name="Rivera L."/>
            <person name="Zhang J."/>
            <person name="Wing R."/>
        </authorList>
    </citation>
    <scope>NUCLEOTIDE SEQUENCE</scope>
</reference>
<dbReference type="HOGENOM" id="CLU_2188360_0_0_1"/>
<dbReference type="eggNOG" id="ENOG502S0FF">
    <property type="taxonomic scope" value="Eukaryota"/>
</dbReference>
<dbReference type="STRING" id="77586.A0A0D9WN50"/>
<keyword evidence="2" id="KW-1185">Reference proteome</keyword>
<proteinExistence type="predicted"/>
<dbReference type="EnsemblPlants" id="LPERR06G06330.1">
    <property type="protein sequence ID" value="LPERR06G06330.1"/>
    <property type="gene ID" value="LPERR06G06330"/>
</dbReference>
<name>A0A0D9WN50_9ORYZ</name>
<evidence type="ECO:0000313" key="2">
    <source>
        <dbReference type="Proteomes" id="UP000032180"/>
    </source>
</evidence>
<organism evidence="1 2">
    <name type="scientific">Leersia perrieri</name>
    <dbReference type="NCBI Taxonomy" id="77586"/>
    <lineage>
        <taxon>Eukaryota</taxon>
        <taxon>Viridiplantae</taxon>
        <taxon>Streptophyta</taxon>
        <taxon>Embryophyta</taxon>
        <taxon>Tracheophyta</taxon>
        <taxon>Spermatophyta</taxon>
        <taxon>Magnoliopsida</taxon>
        <taxon>Liliopsida</taxon>
        <taxon>Poales</taxon>
        <taxon>Poaceae</taxon>
        <taxon>BOP clade</taxon>
        <taxon>Oryzoideae</taxon>
        <taxon>Oryzeae</taxon>
        <taxon>Oryzinae</taxon>
        <taxon>Leersia</taxon>
    </lineage>
</organism>
<accession>A0A0D9WN50</accession>
<dbReference type="PANTHER" id="PTHR37707">
    <property type="entry name" value="MATERNAL EFFECT EMBRYO ARREST 9"/>
    <property type="match status" value="1"/>
</dbReference>
<protein>
    <submittedName>
        <fullName evidence="1">Uncharacterized protein</fullName>
    </submittedName>
</protein>
<dbReference type="AlphaFoldDB" id="A0A0D9WN50"/>
<reference evidence="1 2" key="1">
    <citation type="submission" date="2012-08" db="EMBL/GenBank/DDBJ databases">
        <title>Oryza genome evolution.</title>
        <authorList>
            <person name="Wing R.A."/>
        </authorList>
    </citation>
    <scope>NUCLEOTIDE SEQUENCE</scope>
</reference>
<reference evidence="1" key="3">
    <citation type="submission" date="2015-04" db="UniProtKB">
        <authorList>
            <consortium name="EnsemblPlants"/>
        </authorList>
    </citation>
    <scope>IDENTIFICATION</scope>
</reference>
<dbReference type="Gramene" id="LPERR06G06330.1">
    <property type="protein sequence ID" value="LPERR06G06330.1"/>
    <property type="gene ID" value="LPERR06G06330"/>
</dbReference>
<sequence>MEALFEQLCELADMALDGRGLDPARLDGVLALFDGEARAALAAADEEHEAVARGTEAAVEAAQGHLNAVMDAAVGKYRGSSGEADALSAATAAMDMAFKATASSVYPSS</sequence>
<dbReference type="PANTHER" id="PTHR37707:SF1">
    <property type="entry name" value="MATERNAL EFFECT EMBRYO ARREST 9"/>
    <property type="match status" value="1"/>
</dbReference>
<evidence type="ECO:0000313" key="1">
    <source>
        <dbReference type="EnsemblPlants" id="LPERR06G06330.1"/>
    </source>
</evidence>
<dbReference type="Proteomes" id="UP000032180">
    <property type="component" value="Chromosome 6"/>
</dbReference>